<feature type="region of interest" description="Disordered" evidence="4">
    <location>
        <begin position="563"/>
        <end position="586"/>
    </location>
</feature>
<keyword evidence="7" id="KW-1185">Reference proteome</keyword>
<organism evidence="6 7">
    <name type="scientific">Bergeyella porcorum</name>
    <dbReference type="NCBI Taxonomy" id="1735111"/>
    <lineage>
        <taxon>Bacteria</taxon>
        <taxon>Pseudomonadati</taxon>
        <taxon>Bacteroidota</taxon>
        <taxon>Flavobacteriia</taxon>
        <taxon>Flavobacteriales</taxon>
        <taxon>Weeksellaceae</taxon>
        <taxon>Bergeyella</taxon>
    </lineage>
</organism>
<evidence type="ECO:0000313" key="7">
    <source>
        <dbReference type="Proteomes" id="UP001432059"/>
    </source>
</evidence>
<dbReference type="Proteomes" id="UP001432059">
    <property type="component" value="Chromosome"/>
</dbReference>
<dbReference type="PANTHER" id="PTHR40980">
    <property type="entry name" value="PLUG DOMAIN-CONTAINING PROTEIN"/>
    <property type="match status" value="1"/>
</dbReference>
<evidence type="ECO:0000313" key="6">
    <source>
        <dbReference type="EMBL" id="WOC51054.1"/>
    </source>
</evidence>
<accession>A0AAU0F062</accession>
<sequence>MGFNGSVEGMIGYLPQTRLNTNLSWRRGNLTYYVNGGGGYNQWRSTSRSNFTLNNRTGISQGTTLSSNQESITNSYNKTYNLTSGLVYDFNDKTSVNFSAMVRGNRNSSENETNYYEDLYLTGLDNVLRTSDGFTKGLAYQFDAGLDKKLNDRGHNLTFAASFQKNDNTTDRTILENSAFGNSLSVIENQINNNTTYLAKIDHELPIGEKSKFESGLRWDRNENNYDYTVDQSIANAAYQPVNDFTFDAFYNEMFSAAYAQFKSKIGEKFGYQLGARVENSIIDFDFTRLDGNNQKGDKNYTNVFPSAFLSYNLSKNNQLLFNFTQRIRRPRAFFLIPVRSYQDNRNQFIGNIDLNPAYVDSFELGYALQKSKITINPTLYFRHTKDDFKMYQSRNIDAYGNTVIQTTPMNIGDESTYGLDLNASFDPYSWWKIIANVDLFGYKTTGRYESMDYDGQGFSSRLRLTNTFKPDKKTSLQIQAFYRGGQKTNSMDRKAMYAISLGGSRQIWNNTATIGFNIQDIFNTRAMENVVSTAEFDRYNYNQWMPRTFNLTFSYRFKQGDKVEQPKKKRDTNNNADAGGDYEGI</sequence>
<evidence type="ECO:0000256" key="3">
    <source>
        <dbReference type="ARBA" id="ARBA00023237"/>
    </source>
</evidence>
<reference evidence="6" key="1">
    <citation type="submission" date="2023-10" db="EMBL/GenBank/DDBJ databases">
        <title>Characterization and whole genome sequencing of a novel strain of Bergeyella porcorum QD2021 isolated from pig.</title>
        <authorList>
            <person name="Liu G."/>
            <person name="Chen C."/>
            <person name="Han X."/>
        </authorList>
    </citation>
    <scope>NUCLEOTIDE SEQUENCE</scope>
    <source>
        <strain evidence="6">QD2021</strain>
    </source>
</reference>
<dbReference type="PANTHER" id="PTHR40980:SF4">
    <property type="entry name" value="TONB-DEPENDENT RECEPTOR-LIKE BETA-BARREL DOMAIN-CONTAINING PROTEIN"/>
    <property type="match status" value="1"/>
</dbReference>
<keyword evidence="3" id="KW-0998">Cell outer membrane</keyword>
<keyword evidence="2" id="KW-0472">Membrane</keyword>
<dbReference type="KEGG" id="bpor:BPO_0407"/>
<dbReference type="EMBL" id="CP136426">
    <property type="protein sequence ID" value="WOC51054.1"/>
    <property type="molecule type" value="Genomic_DNA"/>
</dbReference>
<evidence type="ECO:0000256" key="1">
    <source>
        <dbReference type="ARBA" id="ARBA00004442"/>
    </source>
</evidence>
<evidence type="ECO:0000256" key="2">
    <source>
        <dbReference type="ARBA" id="ARBA00023136"/>
    </source>
</evidence>
<gene>
    <name evidence="6" type="ORF">BPO_0407</name>
</gene>
<feature type="domain" description="Outer membrane protein beta-barrel" evidence="5">
    <location>
        <begin position="148"/>
        <end position="556"/>
    </location>
</feature>
<protein>
    <submittedName>
        <fullName evidence="6">TonB-dependent receptor</fullName>
    </submittedName>
</protein>
<name>A0AAU0F062_9FLAO</name>
<proteinExistence type="predicted"/>
<keyword evidence="6" id="KW-0675">Receptor</keyword>
<dbReference type="AlphaFoldDB" id="A0AAU0F062"/>
<dbReference type="Pfam" id="PF14905">
    <property type="entry name" value="OMP_b-brl_3"/>
    <property type="match status" value="1"/>
</dbReference>
<dbReference type="GO" id="GO:0009279">
    <property type="term" value="C:cell outer membrane"/>
    <property type="evidence" value="ECO:0007669"/>
    <property type="project" value="UniProtKB-SubCell"/>
</dbReference>
<dbReference type="Gene3D" id="2.40.170.20">
    <property type="entry name" value="TonB-dependent receptor, beta-barrel domain"/>
    <property type="match status" value="1"/>
</dbReference>
<dbReference type="InterPro" id="IPR041700">
    <property type="entry name" value="OMP_b-brl_3"/>
</dbReference>
<evidence type="ECO:0000259" key="5">
    <source>
        <dbReference type="Pfam" id="PF14905"/>
    </source>
</evidence>
<dbReference type="InterPro" id="IPR036942">
    <property type="entry name" value="Beta-barrel_TonB_sf"/>
</dbReference>
<dbReference type="SUPFAM" id="SSF56935">
    <property type="entry name" value="Porins"/>
    <property type="match status" value="1"/>
</dbReference>
<evidence type="ECO:0000256" key="4">
    <source>
        <dbReference type="SAM" id="MobiDB-lite"/>
    </source>
</evidence>
<comment type="subcellular location">
    <subcellularLocation>
        <location evidence="1">Cell outer membrane</location>
    </subcellularLocation>
</comment>
<dbReference type="RefSeq" id="WP_327984725.1">
    <property type="nucleotide sequence ID" value="NZ_CP136426.1"/>
</dbReference>